<evidence type="ECO:0000313" key="2">
    <source>
        <dbReference type="Proteomes" id="UP000676336"/>
    </source>
</evidence>
<name>A0A8S2VMQ6_9BILA</name>
<gene>
    <name evidence="1" type="ORF">SMN809_LOCUS30034</name>
</gene>
<feature type="non-terminal residue" evidence="1">
    <location>
        <position position="87"/>
    </location>
</feature>
<dbReference type="AlphaFoldDB" id="A0A8S2VMQ6"/>
<comment type="caution">
    <text evidence="1">The sequence shown here is derived from an EMBL/GenBank/DDBJ whole genome shotgun (WGS) entry which is preliminary data.</text>
</comment>
<accession>A0A8S2VMQ6</accession>
<reference evidence="1" key="1">
    <citation type="submission" date="2021-02" db="EMBL/GenBank/DDBJ databases">
        <authorList>
            <person name="Nowell W R."/>
        </authorList>
    </citation>
    <scope>NUCLEOTIDE SEQUENCE</scope>
</reference>
<sequence length="87" mass="9933">MNSTSDSIKNLPLTDPIITSKNNHIKRSQTLLNKLLHTESNEEYVNKVNSNSQLNNIVSKTQIDITPETVNHLNRHQSTALRRSRVK</sequence>
<protein>
    <submittedName>
        <fullName evidence="1">Uncharacterized protein</fullName>
    </submittedName>
</protein>
<evidence type="ECO:0000313" key="1">
    <source>
        <dbReference type="EMBL" id="CAF4391634.1"/>
    </source>
</evidence>
<dbReference type="Proteomes" id="UP000676336">
    <property type="component" value="Unassembled WGS sequence"/>
</dbReference>
<dbReference type="EMBL" id="CAJOBI010055398">
    <property type="protein sequence ID" value="CAF4391634.1"/>
    <property type="molecule type" value="Genomic_DNA"/>
</dbReference>
<proteinExistence type="predicted"/>
<organism evidence="1 2">
    <name type="scientific">Rotaria magnacalcarata</name>
    <dbReference type="NCBI Taxonomy" id="392030"/>
    <lineage>
        <taxon>Eukaryota</taxon>
        <taxon>Metazoa</taxon>
        <taxon>Spiralia</taxon>
        <taxon>Gnathifera</taxon>
        <taxon>Rotifera</taxon>
        <taxon>Eurotatoria</taxon>
        <taxon>Bdelloidea</taxon>
        <taxon>Philodinida</taxon>
        <taxon>Philodinidae</taxon>
        <taxon>Rotaria</taxon>
    </lineage>
</organism>